<name>A0A6A4HE50_9AGAR</name>
<dbReference type="EMBL" id="ML769522">
    <property type="protein sequence ID" value="KAE9395938.1"/>
    <property type="molecule type" value="Genomic_DNA"/>
</dbReference>
<feature type="region of interest" description="Disordered" evidence="1">
    <location>
        <begin position="37"/>
        <end position="107"/>
    </location>
</feature>
<reference evidence="2" key="1">
    <citation type="journal article" date="2019" name="Environ. Microbiol.">
        <title>Fungal ecological strategies reflected in gene transcription - a case study of two litter decomposers.</title>
        <authorList>
            <person name="Barbi F."/>
            <person name="Kohler A."/>
            <person name="Barry K."/>
            <person name="Baskaran P."/>
            <person name="Daum C."/>
            <person name="Fauchery L."/>
            <person name="Ihrmark K."/>
            <person name="Kuo A."/>
            <person name="LaButti K."/>
            <person name="Lipzen A."/>
            <person name="Morin E."/>
            <person name="Grigoriev I.V."/>
            <person name="Henrissat B."/>
            <person name="Lindahl B."/>
            <person name="Martin F."/>
        </authorList>
    </citation>
    <scope>NUCLEOTIDE SEQUENCE</scope>
    <source>
        <strain evidence="2">JB14</strain>
    </source>
</reference>
<protein>
    <submittedName>
        <fullName evidence="2">Uncharacterized protein</fullName>
    </submittedName>
</protein>
<keyword evidence="3" id="KW-1185">Reference proteome</keyword>
<dbReference type="AlphaFoldDB" id="A0A6A4HE50"/>
<accession>A0A6A4HE50</accession>
<gene>
    <name evidence="2" type="ORF">BT96DRAFT_922495</name>
</gene>
<feature type="compositionally biased region" description="Polar residues" evidence="1">
    <location>
        <begin position="49"/>
        <end position="67"/>
    </location>
</feature>
<dbReference type="Proteomes" id="UP000799118">
    <property type="component" value="Unassembled WGS sequence"/>
</dbReference>
<dbReference type="OrthoDB" id="2686745at2759"/>
<feature type="compositionally biased region" description="Polar residues" evidence="1">
    <location>
        <begin position="260"/>
        <end position="272"/>
    </location>
</feature>
<proteinExistence type="predicted"/>
<sequence length="418" mass="46641">MDQPHTPDTDNFSSRLLTNVIKVASNIPFVSSLVQRTSKPTHRVAPYSVANTPNLSHVSENGLSTTHSSSSFLSRPSSRSSSISSFSRSQSPPDRAQSAHSGQRPPQSIHLHQPIFISTAAAEQQDENHNNGMTSDKIPKPPGEAGRPSRGGYSLKNILTVKHKWSCKDHDNVSKFIKKLVLEHLDYRLPLTGQSPVKIGIVRDEAVAKFRFLDRYEDNWAVYDFIRSHLKYWKTKNTYGYGSVVRVSDRFASLAASSSTAGNISRPSSPIHASSDRLRSESPHPNPLRTLDSTSLLDLATSKIARPSGDLGRANHGGYSLETCLVGVHNWSNEDYNAVMGFIKELVAERLDCRLPWTTHIQYSPNEIDSIRIEATAKFDFLNAYDNNWVVDDFIRIQLKYQKAILRRKATGKSRSVS</sequence>
<evidence type="ECO:0000313" key="2">
    <source>
        <dbReference type="EMBL" id="KAE9395938.1"/>
    </source>
</evidence>
<feature type="region of interest" description="Disordered" evidence="1">
    <location>
        <begin position="124"/>
        <end position="152"/>
    </location>
</feature>
<feature type="compositionally biased region" description="Low complexity" evidence="1">
    <location>
        <begin position="68"/>
        <end position="93"/>
    </location>
</feature>
<evidence type="ECO:0000313" key="3">
    <source>
        <dbReference type="Proteomes" id="UP000799118"/>
    </source>
</evidence>
<organism evidence="2 3">
    <name type="scientific">Gymnopus androsaceus JB14</name>
    <dbReference type="NCBI Taxonomy" id="1447944"/>
    <lineage>
        <taxon>Eukaryota</taxon>
        <taxon>Fungi</taxon>
        <taxon>Dikarya</taxon>
        <taxon>Basidiomycota</taxon>
        <taxon>Agaricomycotina</taxon>
        <taxon>Agaricomycetes</taxon>
        <taxon>Agaricomycetidae</taxon>
        <taxon>Agaricales</taxon>
        <taxon>Marasmiineae</taxon>
        <taxon>Omphalotaceae</taxon>
        <taxon>Gymnopus</taxon>
    </lineage>
</organism>
<feature type="region of interest" description="Disordered" evidence="1">
    <location>
        <begin position="260"/>
        <end position="290"/>
    </location>
</feature>
<evidence type="ECO:0000256" key="1">
    <source>
        <dbReference type="SAM" id="MobiDB-lite"/>
    </source>
</evidence>